<feature type="compositionally biased region" description="Basic and acidic residues" evidence="5">
    <location>
        <begin position="19"/>
        <end position="30"/>
    </location>
</feature>
<evidence type="ECO:0000256" key="3">
    <source>
        <dbReference type="ARBA" id="ARBA00040684"/>
    </source>
</evidence>
<dbReference type="InterPro" id="IPR001611">
    <property type="entry name" value="Leu-rich_rpt"/>
</dbReference>
<dbReference type="Pfam" id="PF13516">
    <property type="entry name" value="LRR_6"/>
    <property type="match status" value="2"/>
</dbReference>
<dbReference type="CDD" id="cd00116">
    <property type="entry name" value="LRR_RI"/>
    <property type="match status" value="1"/>
</dbReference>
<name>A0A9Q9XC01_CYPCA</name>
<feature type="region of interest" description="Disordered" evidence="5">
    <location>
        <begin position="19"/>
        <end position="46"/>
    </location>
</feature>
<dbReference type="KEGG" id="ccar:109100313"/>
<dbReference type="InterPro" id="IPR051279">
    <property type="entry name" value="PP1-Reg/Actin-Interact_Protein"/>
</dbReference>
<evidence type="ECO:0000313" key="6">
    <source>
        <dbReference type="RefSeq" id="XP_042599037.1"/>
    </source>
</evidence>
<gene>
    <name evidence="6" type="primary">LOC109100313</name>
</gene>
<protein>
    <recommendedName>
        <fullName evidence="3">Protein phosphatase 1 regulatory subunit 37</fullName>
    </recommendedName>
    <alternativeName>
        <fullName evidence="4">Leucine-rich repeat-containing protein 68</fullName>
    </alternativeName>
</protein>
<dbReference type="Proteomes" id="UP001155660">
    <property type="component" value="Chromosome B17"/>
</dbReference>
<evidence type="ECO:0000256" key="5">
    <source>
        <dbReference type="SAM" id="MobiDB-lite"/>
    </source>
</evidence>
<dbReference type="PANTHER" id="PTHR24112:SF9">
    <property type="entry name" value="PROTEIN PHOSPHATASE 1 REGULATORY SUBUNIT 37"/>
    <property type="match status" value="1"/>
</dbReference>
<dbReference type="RefSeq" id="XP_042599037.1">
    <property type="nucleotide sequence ID" value="XM_042743103.1"/>
</dbReference>
<proteinExistence type="predicted"/>
<sequence>MACAVQDVSHCRFSSHDIAHSRRMTGHSEEEATSQSVKEGREKRVSFPPDEQMVSDFVERRAELQEADSLTLTDIILAYKQSCEKHQVKPNPKALDQLKQITCVTDRARCFDLSGKFSNSLFIIFAIPLEQCYWFFKAKHHQKNPPTLSFHLRRSSLHPSRYSSFIHLSPSALVIDTSRSELKVRVSMFWLPAPCHTLMPSNSKSQCHYLHMAEGIRKMGFLIPPSYGTKFVTANVLGRERVSQSVNSGISILIAFPGERLDYCSCESLEEILKSVQFDFISLQGAELEENVTSSLLDMFLYYESATHLDVSSNSGMGFSGWLSLSHLLRQSGCLWRLDACNMPMVDYAAQALSKALLTSRLTVLHLENTCLSGKPLFTLVGALKRNVTLQELYLSENNLNAYQDSMQLGDLLKYNSTLKTLDLGNNTMSDSGLEEICDALSFQKTGLRTLILSNNHITHLGMSHLQKVLPRLKTLETLNLGKNNLENRGIHTLKESLMINRSLLQLGLASTGITCEVAVTLAEILAESPQIQRLDVRQNQVLAGGLMALSLALKINRSVIRLDLDQHLKEEKEDFLVETQKTLLSRISDLCTANATTAKGMALRPASLDLADCAETTYPLPTQTAD</sequence>
<organism evidence="6">
    <name type="scientific">Cyprinus carpio</name>
    <name type="common">Common carp</name>
    <dbReference type="NCBI Taxonomy" id="7962"/>
    <lineage>
        <taxon>Eukaryota</taxon>
        <taxon>Metazoa</taxon>
        <taxon>Chordata</taxon>
        <taxon>Craniata</taxon>
        <taxon>Vertebrata</taxon>
        <taxon>Euteleostomi</taxon>
        <taxon>Actinopterygii</taxon>
        <taxon>Neopterygii</taxon>
        <taxon>Teleostei</taxon>
        <taxon>Ostariophysi</taxon>
        <taxon>Cypriniformes</taxon>
        <taxon>Cyprinidae</taxon>
        <taxon>Cyprininae</taxon>
        <taxon>Cyprinus</taxon>
    </lineage>
</organism>
<reference evidence="6" key="1">
    <citation type="submission" date="2025-08" db="UniProtKB">
        <authorList>
            <consortium name="RefSeq"/>
        </authorList>
    </citation>
    <scope>IDENTIFICATION</scope>
    <source>
        <tissue evidence="6">Muscle</tissue>
    </source>
</reference>
<evidence type="ECO:0000256" key="4">
    <source>
        <dbReference type="ARBA" id="ARBA00041209"/>
    </source>
</evidence>
<evidence type="ECO:0000256" key="1">
    <source>
        <dbReference type="ARBA" id="ARBA00022614"/>
    </source>
</evidence>
<dbReference type="SMART" id="SM00368">
    <property type="entry name" value="LRR_RI"/>
    <property type="match status" value="6"/>
</dbReference>
<keyword evidence="2" id="KW-0677">Repeat</keyword>
<keyword evidence="1" id="KW-0433">Leucine-rich repeat</keyword>
<dbReference type="GeneID" id="109100313"/>
<dbReference type="OrthoDB" id="272549at2759"/>
<evidence type="ECO:0000256" key="2">
    <source>
        <dbReference type="ARBA" id="ARBA00022737"/>
    </source>
</evidence>
<dbReference type="PROSITE" id="PS51450">
    <property type="entry name" value="LRR"/>
    <property type="match status" value="1"/>
</dbReference>
<dbReference type="PANTHER" id="PTHR24112">
    <property type="entry name" value="LEUCINE-RICH REPEAT, ISOFORM F-RELATED"/>
    <property type="match status" value="1"/>
</dbReference>
<accession>A0A9Q9XC01</accession>
<dbReference type="AlphaFoldDB" id="A0A9Q9XC01"/>